<name>A0A8H4AIR1_GIGMA</name>
<dbReference type="OrthoDB" id="10425961at2759"/>
<organism evidence="1 2">
    <name type="scientific">Gigaspora margarita</name>
    <dbReference type="NCBI Taxonomy" id="4874"/>
    <lineage>
        <taxon>Eukaryota</taxon>
        <taxon>Fungi</taxon>
        <taxon>Fungi incertae sedis</taxon>
        <taxon>Mucoromycota</taxon>
        <taxon>Glomeromycotina</taxon>
        <taxon>Glomeromycetes</taxon>
        <taxon>Diversisporales</taxon>
        <taxon>Gigasporaceae</taxon>
        <taxon>Gigaspora</taxon>
    </lineage>
</organism>
<accession>A0A8H4AIR1</accession>
<evidence type="ECO:0000313" key="2">
    <source>
        <dbReference type="Proteomes" id="UP000439903"/>
    </source>
</evidence>
<sequence length="78" mass="9470">MQRQYQEIYEATQKKSHKVAPTKHAKPLTRQLLIEKYTKPSEWRNVQDHLLKKHTNREMYKRLLAKETRKKSHEGTNI</sequence>
<dbReference type="EMBL" id="WTPW01000552">
    <property type="protein sequence ID" value="KAF0500573.1"/>
    <property type="molecule type" value="Genomic_DNA"/>
</dbReference>
<comment type="caution">
    <text evidence="1">The sequence shown here is derived from an EMBL/GenBank/DDBJ whole genome shotgun (WGS) entry which is preliminary data.</text>
</comment>
<dbReference type="Proteomes" id="UP000439903">
    <property type="component" value="Unassembled WGS sequence"/>
</dbReference>
<evidence type="ECO:0000313" key="1">
    <source>
        <dbReference type="EMBL" id="KAF0500573.1"/>
    </source>
</evidence>
<keyword evidence="2" id="KW-1185">Reference proteome</keyword>
<dbReference type="AlphaFoldDB" id="A0A8H4AIR1"/>
<gene>
    <name evidence="1" type="ORF">F8M41_020287</name>
</gene>
<protein>
    <submittedName>
        <fullName evidence="1">Uncharacterized protein</fullName>
    </submittedName>
</protein>
<proteinExistence type="predicted"/>
<reference evidence="1 2" key="1">
    <citation type="journal article" date="2019" name="Environ. Microbiol.">
        <title>At the nexus of three kingdoms: the genome of the mycorrhizal fungus Gigaspora margarita provides insights into plant, endobacterial and fungal interactions.</title>
        <authorList>
            <person name="Venice F."/>
            <person name="Ghignone S."/>
            <person name="Salvioli di Fossalunga A."/>
            <person name="Amselem J."/>
            <person name="Novero M."/>
            <person name="Xianan X."/>
            <person name="Sedzielewska Toro K."/>
            <person name="Morin E."/>
            <person name="Lipzen A."/>
            <person name="Grigoriev I.V."/>
            <person name="Henrissat B."/>
            <person name="Martin F.M."/>
            <person name="Bonfante P."/>
        </authorList>
    </citation>
    <scope>NUCLEOTIDE SEQUENCE [LARGE SCALE GENOMIC DNA]</scope>
    <source>
        <strain evidence="1 2">BEG34</strain>
    </source>
</reference>